<dbReference type="GO" id="GO:0003824">
    <property type="term" value="F:catalytic activity"/>
    <property type="evidence" value="ECO:0007669"/>
    <property type="project" value="InterPro"/>
</dbReference>
<dbReference type="GO" id="GO:0030151">
    <property type="term" value="F:molybdenum ion binding"/>
    <property type="evidence" value="ECO:0007669"/>
    <property type="project" value="InterPro"/>
</dbReference>
<dbReference type="OrthoDB" id="581532at2"/>
<feature type="domain" description="MOSC" evidence="1">
    <location>
        <begin position="123"/>
        <end position="282"/>
    </location>
</feature>
<proteinExistence type="predicted"/>
<dbReference type="AlphaFoldDB" id="A0A437R9J8"/>
<dbReference type="SUPFAM" id="SSF141673">
    <property type="entry name" value="MOSC N-terminal domain-like"/>
    <property type="match status" value="1"/>
</dbReference>
<name>A0A437R9J8_9BURK</name>
<dbReference type="PANTHER" id="PTHR14237">
    <property type="entry name" value="MOLYBDOPTERIN COFACTOR SULFURASE MOSC"/>
    <property type="match status" value="1"/>
</dbReference>
<evidence type="ECO:0000259" key="1">
    <source>
        <dbReference type="PROSITE" id="PS51340"/>
    </source>
</evidence>
<evidence type="ECO:0000313" key="2">
    <source>
        <dbReference type="EMBL" id="RVU43413.1"/>
    </source>
</evidence>
<dbReference type="Pfam" id="PF03476">
    <property type="entry name" value="MOSC_N"/>
    <property type="match status" value="1"/>
</dbReference>
<accession>A0A437R9J8</accession>
<dbReference type="InterPro" id="IPR011037">
    <property type="entry name" value="Pyrv_Knase-like_insert_dom_sf"/>
</dbReference>
<dbReference type="PROSITE" id="PS51340">
    <property type="entry name" value="MOSC"/>
    <property type="match status" value="1"/>
</dbReference>
<dbReference type="Proteomes" id="UP000285575">
    <property type="component" value="Unassembled WGS sequence"/>
</dbReference>
<reference evidence="2 3" key="1">
    <citation type="submission" date="2019-01" db="EMBL/GenBank/DDBJ databases">
        <authorList>
            <person name="Chen W.-M."/>
        </authorList>
    </citation>
    <scope>NUCLEOTIDE SEQUENCE [LARGE SCALE GENOMIC DNA]</scope>
    <source>
        <strain evidence="2 3">KYPY4</strain>
    </source>
</reference>
<organism evidence="2 3">
    <name type="scientific">Rubrivivax rivuli</name>
    <dbReference type="NCBI Taxonomy" id="1862385"/>
    <lineage>
        <taxon>Bacteria</taxon>
        <taxon>Pseudomonadati</taxon>
        <taxon>Pseudomonadota</taxon>
        <taxon>Betaproteobacteria</taxon>
        <taxon>Burkholderiales</taxon>
        <taxon>Sphaerotilaceae</taxon>
        <taxon>Rubrivivax</taxon>
    </lineage>
</organism>
<sequence length="286" mass="31485">MSTDLTALRIAALALHPIKSCGGIALNEALLAETGLEFDRAWMVVDEHGEMLTQRELPRMALIQPTLRGSDIVLRAPGMLALHLRFDTVEAPTRVRVWDDVVKAYDMGGLAAQWFSDFLGQKLRLARFDPEEKRLSDPKWTGALQAENQFADGYPLLVANQASLDELNGRLQAQGHAPVTMQRFRPNLVLAGLQPWDEDHLDEIDISTAEGAVTLRFVKPCSRCSIPNVDPATAETGTEPGRTLAGYRSDPRLNGAITFGMNAVIVQGLEHTLRVGQAVSARYKFD</sequence>
<dbReference type="GO" id="GO:0030170">
    <property type="term" value="F:pyridoxal phosphate binding"/>
    <property type="evidence" value="ECO:0007669"/>
    <property type="project" value="InterPro"/>
</dbReference>
<evidence type="ECO:0000313" key="3">
    <source>
        <dbReference type="Proteomes" id="UP000285575"/>
    </source>
</evidence>
<dbReference type="EMBL" id="SACR01000007">
    <property type="protein sequence ID" value="RVU43413.1"/>
    <property type="molecule type" value="Genomic_DNA"/>
</dbReference>
<dbReference type="Pfam" id="PF03473">
    <property type="entry name" value="MOSC"/>
    <property type="match status" value="1"/>
</dbReference>
<protein>
    <submittedName>
        <fullName evidence="2">MOSC domain-containing protein</fullName>
    </submittedName>
</protein>
<keyword evidence="3" id="KW-1185">Reference proteome</keyword>
<dbReference type="InterPro" id="IPR005302">
    <property type="entry name" value="MoCF_Sase_C"/>
</dbReference>
<comment type="caution">
    <text evidence="2">The sequence shown here is derived from an EMBL/GenBank/DDBJ whole genome shotgun (WGS) entry which is preliminary data.</text>
</comment>
<dbReference type="PANTHER" id="PTHR14237:SF19">
    <property type="entry name" value="MITOCHONDRIAL AMIDOXIME REDUCING COMPONENT 1"/>
    <property type="match status" value="1"/>
</dbReference>
<dbReference type="RefSeq" id="WP_128230697.1">
    <property type="nucleotide sequence ID" value="NZ_SACR01000007.1"/>
</dbReference>
<dbReference type="InterPro" id="IPR005303">
    <property type="entry name" value="MOCOS_middle"/>
</dbReference>
<gene>
    <name evidence="2" type="ORF">EOE66_20980</name>
</gene>
<dbReference type="SUPFAM" id="SSF50800">
    <property type="entry name" value="PK beta-barrel domain-like"/>
    <property type="match status" value="1"/>
</dbReference>